<dbReference type="Gene3D" id="1.10.472.80">
    <property type="entry name" value="Ypt/Rab-GAP domain of gyp1p, domain 3"/>
    <property type="match status" value="1"/>
</dbReference>
<evidence type="ECO:0000313" key="2">
    <source>
        <dbReference type="EMBL" id="RNF14588.1"/>
    </source>
</evidence>
<dbReference type="InterPro" id="IPR006614">
    <property type="entry name" value="Peroxin/Ferlin"/>
</dbReference>
<dbReference type="InterPro" id="IPR035969">
    <property type="entry name" value="Rab-GAP_TBC_sf"/>
</dbReference>
<dbReference type="SUPFAM" id="SSF47923">
    <property type="entry name" value="Ypt/Rab-GAP domain of gyp1p"/>
    <property type="match status" value="2"/>
</dbReference>
<keyword evidence="3" id="KW-1185">Reference proteome</keyword>
<dbReference type="SMART" id="SM00164">
    <property type="entry name" value="TBC"/>
    <property type="match status" value="1"/>
</dbReference>
<comment type="caution">
    <text evidence="2">The sequence shown here is derived from an EMBL/GenBank/DDBJ whole genome shotgun (WGS) entry which is preliminary data.</text>
</comment>
<dbReference type="InterPro" id="IPR050302">
    <property type="entry name" value="Rab_GAP_TBC_domain"/>
</dbReference>
<evidence type="ECO:0000313" key="3">
    <source>
        <dbReference type="Proteomes" id="UP000284403"/>
    </source>
</evidence>
<dbReference type="RefSeq" id="XP_029227204.1">
    <property type="nucleotide sequence ID" value="XM_029372668.1"/>
</dbReference>
<dbReference type="Proteomes" id="UP000284403">
    <property type="component" value="Unassembled WGS sequence"/>
</dbReference>
<gene>
    <name evidence="2" type="ORF">Tco025E_05777</name>
</gene>
<dbReference type="PANTHER" id="PTHR47219">
    <property type="entry name" value="RAB GTPASE-ACTIVATING PROTEIN 1-LIKE"/>
    <property type="match status" value="1"/>
</dbReference>
<feature type="domain" description="Rab-GAP TBC" evidence="1">
    <location>
        <begin position="216"/>
        <end position="404"/>
    </location>
</feature>
<evidence type="ECO:0000259" key="1">
    <source>
        <dbReference type="PROSITE" id="PS50086"/>
    </source>
</evidence>
<dbReference type="Pfam" id="PF00566">
    <property type="entry name" value="RabGAP-TBC"/>
    <property type="match status" value="1"/>
</dbReference>
<dbReference type="InterPro" id="IPR000195">
    <property type="entry name" value="Rab-GAP-TBC_dom"/>
</dbReference>
<reference evidence="2 3" key="1">
    <citation type="journal article" date="2018" name="BMC Genomics">
        <title>Genomic comparison of Trypanosoma conorhini and Trypanosoma rangeli to Trypanosoma cruzi strains of high and low virulence.</title>
        <authorList>
            <person name="Bradwell K.R."/>
            <person name="Koparde V.N."/>
            <person name="Matveyev A.V."/>
            <person name="Serrano M.G."/>
            <person name="Alves J.M."/>
            <person name="Parikh H."/>
            <person name="Huang B."/>
            <person name="Lee V."/>
            <person name="Espinosa-Alvarez O."/>
            <person name="Ortiz P.A."/>
            <person name="Costa-Martins A.G."/>
            <person name="Teixeira M.M."/>
            <person name="Buck G.A."/>
        </authorList>
    </citation>
    <scope>NUCLEOTIDE SEQUENCE [LARGE SCALE GENOMIC DNA]</scope>
    <source>
        <strain evidence="2 3">025E</strain>
    </source>
</reference>
<dbReference type="PANTHER" id="PTHR47219:SF20">
    <property type="entry name" value="TBC1 DOMAIN FAMILY MEMBER 2B"/>
    <property type="match status" value="1"/>
</dbReference>
<dbReference type="Pfam" id="PF06398">
    <property type="entry name" value="Pex24p"/>
    <property type="match status" value="1"/>
</dbReference>
<name>A0A3R7KW54_9TRYP</name>
<dbReference type="PROSITE" id="PS50086">
    <property type="entry name" value="TBC_RABGAP"/>
    <property type="match status" value="1"/>
</dbReference>
<dbReference type="GO" id="GO:0031267">
    <property type="term" value="F:small GTPase binding"/>
    <property type="evidence" value="ECO:0007669"/>
    <property type="project" value="TreeGrafter"/>
</dbReference>
<accession>A0A3R7KW54</accession>
<proteinExistence type="predicted"/>
<protein>
    <submittedName>
        <fullName evidence="2">RabGTPase-activating protein</fullName>
    </submittedName>
</protein>
<dbReference type="InterPro" id="IPR010482">
    <property type="entry name" value="TECPR1-like_DysF"/>
</dbReference>
<organism evidence="2 3">
    <name type="scientific">Trypanosoma conorhini</name>
    <dbReference type="NCBI Taxonomy" id="83891"/>
    <lineage>
        <taxon>Eukaryota</taxon>
        <taxon>Discoba</taxon>
        <taxon>Euglenozoa</taxon>
        <taxon>Kinetoplastea</taxon>
        <taxon>Metakinetoplastina</taxon>
        <taxon>Trypanosomatida</taxon>
        <taxon>Trypanosomatidae</taxon>
        <taxon>Trypanosoma</taxon>
    </lineage>
</organism>
<sequence>MTDPLRVTVECWENQRYHPMKGWGFHRLPMDRSTWSNKKGDTVLCRDSFLTPIGWVWSSEWEVAPNGSERDGWFYAADFSISTRFCSAVPNAVSYVRRRRWVRTRVQLTADTGVDSALLDALSRSSYFRADPRIVWLSTSFYGFFGASVKEQRENQDRQHLSCYRLHRFLDVSCCYEANADEEDAGEEEGVGCGVPSHTRHPSVTPAVLRCVYRYGLPQCLRPALWLEWSGGSNLQRASPHLYDELFGRFDRVGGQPLQDILQDVVRTAPRHPFFAKKGGGAEELRNVLFALELACVLPSYHQAFSYIVATVLLNLPAREAFWVVTALFVSFLPPGYHEQYALQYDLQLYDEIVMQRFPDLHAHFAVNRIDVSVFASGWLQGLFCAHFPFCTAARVLDVLFAEGDSSALVRFLVAFTGKFRSELLRMDSSGSVGYFANEWARSCFNVEDVVHAMEKDGLTPFVLSRREAIKSRAVAAV</sequence>
<dbReference type="EMBL" id="MKKU01000358">
    <property type="protein sequence ID" value="RNF14588.1"/>
    <property type="molecule type" value="Genomic_DNA"/>
</dbReference>
<dbReference type="GO" id="GO:0098588">
    <property type="term" value="C:bounding membrane of organelle"/>
    <property type="evidence" value="ECO:0007669"/>
    <property type="project" value="UniProtKB-ARBA"/>
</dbReference>
<dbReference type="Gene3D" id="1.10.8.270">
    <property type="entry name" value="putative rabgap domain of human tbc1 domain family member 14 like domains"/>
    <property type="match status" value="1"/>
</dbReference>
<dbReference type="GO" id="GO:0005737">
    <property type="term" value="C:cytoplasm"/>
    <property type="evidence" value="ECO:0007669"/>
    <property type="project" value="UniProtKB-ARBA"/>
</dbReference>
<dbReference type="GeneID" id="40319388"/>
<dbReference type="GO" id="GO:0005096">
    <property type="term" value="F:GTPase activator activity"/>
    <property type="evidence" value="ECO:0007669"/>
    <property type="project" value="TreeGrafter"/>
</dbReference>
<dbReference type="AlphaFoldDB" id="A0A3R7KW54"/>
<dbReference type="OrthoDB" id="294251at2759"/>
<dbReference type="SMART" id="SM00693">
    <property type="entry name" value="DysFN"/>
    <property type="match status" value="1"/>
</dbReference>